<dbReference type="GO" id="GO:0016758">
    <property type="term" value="F:hexosyltransferase activity"/>
    <property type="evidence" value="ECO:0007669"/>
    <property type="project" value="UniProtKB-ARBA"/>
</dbReference>
<gene>
    <name evidence="3" type="ORF">UW84_C0021G0006</name>
</gene>
<evidence type="ECO:0000259" key="2">
    <source>
        <dbReference type="Pfam" id="PF00535"/>
    </source>
</evidence>
<dbReference type="Gene3D" id="3.90.550.10">
    <property type="entry name" value="Spore Coat Polysaccharide Biosynthesis Protein SpsA, Chain A"/>
    <property type="match status" value="1"/>
</dbReference>
<comment type="caution">
    <text evidence="3">The sequence shown here is derived from an EMBL/GenBank/DDBJ whole genome shotgun (WGS) entry which is preliminary data.</text>
</comment>
<dbReference type="PANTHER" id="PTHR22916">
    <property type="entry name" value="GLYCOSYLTRANSFERASE"/>
    <property type="match status" value="1"/>
</dbReference>
<dbReference type="Pfam" id="PF00535">
    <property type="entry name" value="Glycos_transf_2"/>
    <property type="match status" value="1"/>
</dbReference>
<evidence type="ECO:0000313" key="4">
    <source>
        <dbReference type="Proteomes" id="UP000034797"/>
    </source>
</evidence>
<dbReference type="EMBL" id="LCJW01000021">
    <property type="protein sequence ID" value="KKT85837.1"/>
    <property type="molecule type" value="Genomic_DNA"/>
</dbReference>
<feature type="transmembrane region" description="Helical" evidence="1">
    <location>
        <begin position="244"/>
        <end position="265"/>
    </location>
</feature>
<dbReference type="AlphaFoldDB" id="A0A0G1MYH5"/>
<sequence length="275" mass="31849">MKKPAVSVCLPVYNAGSYLRRCLESIVAQALKPIELIIVDDCSTDNSWEIIKKFAKKHSWIHSFQNSRNLGVSPTFNFAITQAKSKYIARMDADDLMAPTRLSLQKKYLDEHSETVIVGGQCYLINDHGKKIGTKRFPLTHPEIYEMLFQTVPMQQPTVMINRNKLPKDFLYSDPRFSPAEDYGLFFSASRFGQFANLPNFTHFYREHDTNISLVRPKFTFWRITRARLDGIFNRGYLPSFKSFLIVLAQTLAILILSEKFIYPLHKHLRGMSKR</sequence>
<keyword evidence="1" id="KW-1133">Transmembrane helix</keyword>
<keyword evidence="1" id="KW-0472">Membrane</keyword>
<accession>A0A0G1MYH5</accession>
<organism evidence="3 4">
    <name type="scientific">Candidatus Collierbacteria bacterium GW2011_GWA2_44_99</name>
    <dbReference type="NCBI Taxonomy" id="1618380"/>
    <lineage>
        <taxon>Bacteria</taxon>
        <taxon>Candidatus Collieribacteriota</taxon>
    </lineage>
</organism>
<name>A0A0G1MYH5_9BACT</name>
<keyword evidence="3" id="KW-0808">Transferase</keyword>
<keyword evidence="1" id="KW-0812">Transmembrane</keyword>
<reference evidence="3 4" key="1">
    <citation type="journal article" date="2015" name="Nature">
        <title>rRNA introns, odd ribosomes, and small enigmatic genomes across a large radiation of phyla.</title>
        <authorList>
            <person name="Brown C.T."/>
            <person name="Hug L.A."/>
            <person name="Thomas B.C."/>
            <person name="Sharon I."/>
            <person name="Castelle C.J."/>
            <person name="Singh A."/>
            <person name="Wilkins M.J."/>
            <person name="Williams K.H."/>
            <person name="Banfield J.F."/>
        </authorList>
    </citation>
    <scope>NUCLEOTIDE SEQUENCE [LARGE SCALE GENOMIC DNA]</scope>
</reference>
<protein>
    <submittedName>
        <fullName evidence="3">Glycosyl transferase family 2</fullName>
    </submittedName>
</protein>
<evidence type="ECO:0000313" key="3">
    <source>
        <dbReference type="EMBL" id="KKT85837.1"/>
    </source>
</evidence>
<proteinExistence type="predicted"/>
<evidence type="ECO:0000256" key="1">
    <source>
        <dbReference type="SAM" id="Phobius"/>
    </source>
</evidence>
<dbReference type="InterPro" id="IPR029044">
    <property type="entry name" value="Nucleotide-diphossugar_trans"/>
</dbReference>
<dbReference type="CDD" id="cd00761">
    <property type="entry name" value="Glyco_tranf_GTA_type"/>
    <property type="match status" value="1"/>
</dbReference>
<dbReference type="SUPFAM" id="SSF53448">
    <property type="entry name" value="Nucleotide-diphospho-sugar transferases"/>
    <property type="match status" value="1"/>
</dbReference>
<dbReference type="InterPro" id="IPR001173">
    <property type="entry name" value="Glyco_trans_2-like"/>
</dbReference>
<feature type="domain" description="Glycosyltransferase 2-like" evidence="2">
    <location>
        <begin position="7"/>
        <end position="165"/>
    </location>
</feature>
<dbReference type="PANTHER" id="PTHR22916:SF3">
    <property type="entry name" value="UDP-GLCNAC:BETAGAL BETA-1,3-N-ACETYLGLUCOSAMINYLTRANSFERASE-LIKE PROTEIN 1"/>
    <property type="match status" value="1"/>
</dbReference>
<dbReference type="Proteomes" id="UP000034797">
    <property type="component" value="Unassembled WGS sequence"/>
</dbReference>